<evidence type="ECO:0000313" key="2">
    <source>
        <dbReference type="Proteomes" id="UP000604661"/>
    </source>
</evidence>
<dbReference type="Proteomes" id="UP000604661">
    <property type="component" value="Unassembled WGS sequence"/>
</dbReference>
<sequence length="258" mass="29685">MKDELKKKVQAWLEEQGYPLEMKVAKAFAESDFEVRQSSFYIDPESNEVREIDIVVCNSTYVIDVFDVYFVIECKSVSRPWVLFTSENTFANYNKYFAYCLYSEVGKKLFINKTLEILARGDVLTWFNKKGRNGYSMTEAFTSSIDNTYKAAMSALKAAVALKILADENKRLTFIFPVIVVDGSLFESYLDVDGKLVVDAIKKGFLHFPRQTKEVTGTTIYVVTLDYVPEFIVEAKRITTELKELLTDVTWNNYSSYE</sequence>
<comment type="caution">
    <text evidence="1">The sequence shown here is derived from an EMBL/GenBank/DDBJ whole genome shotgun (WGS) entry which is preliminary data.</text>
</comment>
<dbReference type="EMBL" id="JACJTE010000004">
    <property type="protein sequence ID" value="MBD2560081.1"/>
    <property type="molecule type" value="Genomic_DNA"/>
</dbReference>
<dbReference type="RefSeq" id="WP_190891642.1">
    <property type="nucleotide sequence ID" value="NZ_JACJTE010000004.1"/>
</dbReference>
<reference evidence="1 2" key="1">
    <citation type="journal article" date="2020" name="ISME J.">
        <title>Comparative genomics reveals insights into cyanobacterial evolution and habitat adaptation.</title>
        <authorList>
            <person name="Chen M.Y."/>
            <person name="Teng W.K."/>
            <person name="Zhao L."/>
            <person name="Hu C.X."/>
            <person name="Zhou Y.K."/>
            <person name="Han B.P."/>
            <person name="Song L.R."/>
            <person name="Shu W.S."/>
        </authorList>
    </citation>
    <scope>NUCLEOTIDE SEQUENCE [LARGE SCALE GENOMIC DNA]</scope>
    <source>
        <strain evidence="1 2">FACHB-391</strain>
    </source>
</reference>
<name>A0ABR8ETX5_NOSLI</name>
<accession>A0ABR8ETX5</accession>
<keyword evidence="2" id="KW-1185">Reference proteome</keyword>
<evidence type="ECO:0000313" key="1">
    <source>
        <dbReference type="EMBL" id="MBD2560081.1"/>
    </source>
</evidence>
<gene>
    <name evidence="1" type="ORF">H6G95_05485</name>
</gene>
<protein>
    <recommendedName>
        <fullName evidence="3">Restriction endonuclease</fullName>
    </recommendedName>
</protein>
<organism evidence="1 2">
    <name type="scientific">Nostoc linckia FACHB-391</name>
    <dbReference type="NCBI Taxonomy" id="2692906"/>
    <lineage>
        <taxon>Bacteria</taxon>
        <taxon>Bacillati</taxon>
        <taxon>Cyanobacteriota</taxon>
        <taxon>Cyanophyceae</taxon>
        <taxon>Nostocales</taxon>
        <taxon>Nostocaceae</taxon>
        <taxon>Nostoc</taxon>
    </lineage>
</organism>
<proteinExistence type="predicted"/>
<evidence type="ECO:0008006" key="3">
    <source>
        <dbReference type="Google" id="ProtNLM"/>
    </source>
</evidence>